<keyword evidence="3" id="KW-1185">Reference proteome</keyword>
<proteinExistence type="predicted"/>
<evidence type="ECO:0000313" key="3">
    <source>
        <dbReference type="Proteomes" id="UP000217790"/>
    </source>
</evidence>
<dbReference type="AlphaFoldDB" id="A0A2H3DH74"/>
<sequence length="91" mass="9909">MSSGAMCMCASASSKIMPFFWACCTQNSSPCQFTGTIETTCIPSEREDDCTLAARGFVCFFYAGDSVSQNLYIVAIAIHSCASFFVAFYFL</sequence>
<accession>A0A2H3DH74</accession>
<organism evidence="2 3">
    <name type="scientific">Armillaria gallica</name>
    <name type="common">Bulbous honey fungus</name>
    <name type="synonym">Armillaria bulbosa</name>
    <dbReference type="NCBI Taxonomy" id="47427"/>
    <lineage>
        <taxon>Eukaryota</taxon>
        <taxon>Fungi</taxon>
        <taxon>Dikarya</taxon>
        <taxon>Basidiomycota</taxon>
        <taxon>Agaricomycotina</taxon>
        <taxon>Agaricomycetes</taxon>
        <taxon>Agaricomycetidae</taxon>
        <taxon>Agaricales</taxon>
        <taxon>Marasmiineae</taxon>
        <taxon>Physalacriaceae</taxon>
        <taxon>Armillaria</taxon>
    </lineage>
</organism>
<evidence type="ECO:0000313" key="2">
    <source>
        <dbReference type="EMBL" id="PBK86806.1"/>
    </source>
</evidence>
<reference evidence="3" key="1">
    <citation type="journal article" date="2017" name="Nat. Ecol. Evol.">
        <title>Genome expansion and lineage-specific genetic innovations in the forest pathogenic fungi Armillaria.</title>
        <authorList>
            <person name="Sipos G."/>
            <person name="Prasanna A.N."/>
            <person name="Walter M.C."/>
            <person name="O'Connor E."/>
            <person name="Balint B."/>
            <person name="Krizsan K."/>
            <person name="Kiss B."/>
            <person name="Hess J."/>
            <person name="Varga T."/>
            <person name="Slot J."/>
            <person name="Riley R."/>
            <person name="Boka B."/>
            <person name="Rigling D."/>
            <person name="Barry K."/>
            <person name="Lee J."/>
            <person name="Mihaltcheva S."/>
            <person name="LaButti K."/>
            <person name="Lipzen A."/>
            <person name="Waldron R."/>
            <person name="Moloney N.M."/>
            <person name="Sperisen C."/>
            <person name="Kredics L."/>
            <person name="Vagvoelgyi C."/>
            <person name="Patrignani A."/>
            <person name="Fitzpatrick D."/>
            <person name="Nagy I."/>
            <person name="Doyle S."/>
            <person name="Anderson J.B."/>
            <person name="Grigoriev I.V."/>
            <person name="Gueldener U."/>
            <person name="Muensterkoetter M."/>
            <person name="Nagy L.G."/>
        </authorList>
    </citation>
    <scope>NUCLEOTIDE SEQUENCE [LARGE SCALE GENOMIC DNA]</scope>
    <source>
        <strain evidence="3">Ar21-2</strain>
    </source>
</reference>
<keyword evidence="1" id="KW-0812">Transmembrane</keyword>
<gene>
    <name evidence="2" type="ORF">ARMGADRAFT_480520</name>
</gene>
<dbReference type="InParanoid" id="A0A2H3DH74"/>
<dbReference type="EMBL" id="KZ293682">
    <property type="protein sequence ID" value="PBK86806.1"/>
    <property type="molecule type" value="Genomic_DNA"/>
</dbReference>
<evidence type="ECO:0000256" key="1">
    <source>
        <dbReference type="SAM" id="Phobius"/>
    </source>
</evidence>
<name>A0A2H3DH74_ARMGA</name>
<feature type="transmembrane region" description="Helical" evidence="1">
    <location>
        <begin position="71"/>
        <end position="90"/>
    </location>
</feature>
<protein>
    <submittedName>
        <fullName evidence="2">Uncharacterized protein</fullName>
    </submittedName>
</protein>
<dbReference type="Proteomes" id="UP000217790">
    <property type="component" value="Unassembled WGS sequence"/>
</dbReference>
<keyword evidence="1" id="KW-1133">Transmembrane helix</keyword>
<keyword evidence="1" id="KW-0472">Membrane</keyword>